<dbReference type="PANTHER" id="PTHR30461:SF2">
    <property type="entry name" value="SERINE RECOMBINASE PINE-RELATED"/>
    <property type="match status" value="1"/>
</dbReference>
<proteinExistence type="predicted"/>
<reference evidence="5" key="1">
    <citation type="journal article" date="2019" name="Int. J. Syst. Evol. Microbiol.">
        <title>The Global Catalogue of Microorganisms (GCM) 10K type strain sequencing project: providing services to taxonomists for standard genome sequencing and annotation.</title>
        <authorList>
            <consortium name="The Broad Institute Genomics Platform"/>
            <consortium name="The Broad Institute Genome Sequencing Center for Infectious Disease"/>
            <person name="Wu L."/>
            <person name="Ma J."/>
        </authorList>
    </citation>
    <scope>NUCLEOTIDE SEQUENCE [LARGE SCALE GENOMIC DNA]</scope>
    <source>
        <strain evidence="5">CCUG 53903</strain>
    </source>
</reference>
<evidence type="ECO:0000256" key="2">
    <source>
        <dbReference type="ARBA" id="ARBA00023172"/>
    </source>
</evidence>
<dbReference type="PANTHER" id="PTHR30461">
    <property type="entry name" value="DNA-INVERTASE FROM LAMBDOID PROPHAGE"/>
    <property type="match status" value="1"/>
</dbReference>
<dbReference type="CDD" id="cd03768">
    <property type="entry name" value="SR_ResInv"/>
    <property type="match status" value="1"/>
</dbReference>
<keyword evidence="2" id="KW-0233">DNA recombination</keyword>
<name>A0ABW2SBF9_9BURK</name>
<dbReference type="RefSeq" id="WP_382200490.1">
    <property type="nucleotide sequence ID" value="NZ_JBHTBZ010000024.1"/>
</dbReference>
<keyword evidence="1" id="KW-0238">DNA-binding</keyword>
<accession>A0ABW2SBF9</accession>
<dbReference type="PROSITE" id="PS51736">
    <property type="entry name" value="RECOMBINASES_3"/>
    <property type="match status" value="1"/>
</dbReference>
<dbReference type="Pfam" id="PF00239">
    <property type="entry name" value="Resolvase"/>
    <property type="match status" value="1"/>
</dbReference>
<dbReference type="EMBL" id="JBHTBZ010000024">
    <property type="protein sequence ID" value="MFC7460849.1"/>
    <property type="molecule type" value="Genomic_DNA"/>
</dbReference>
<evidence type="ECO:0000313" key="4">
    <source>
        <dbReference type="EMBL" id="MFC7460849.1"/>
    </source>
</evidence>
<dbReference type="SUPFAM" id="SSF53041">
    <property type="entry name" value="Resolvase-like"/>
    <property type="match status" value="1"/>
</dbReference>
<dbReference type="InterPro" id="IPR050639">
    <property type="entry name" value="SSR_resolvase"/>
</dbReference>
<evidence type="ECO:0000313" key="5">
    <source>
        <dbReference type="Proteomes" id="UP001596457"/>
    </source>
</evidence>
<organism evidence="4 5">
    <name type="scientific">Hydrogenophaga defluvii</name>
    <dbReference type="NCBI Taxonomy" id="249410"/>
    <lineage>
        <taxon>Bacteria</taxon>
        <taxon>Pseudomonadati</taxon>
        <taxon>Pseudomonadota</taxon>
        <taxon>Betaproteobacteria</taxon>
        <taxon>Burkholderiales</taxon>
        <taxon>Comamonadaceae</taxon>
        <taxon>Hydrogenophaga</taxon>
    </lineage>
</organism>
<dbReference type="InterPro" id="IPR006119">
    <property type="entry name" value="Resolv_N"/>
</dbReference>
<feature type="domain" description="Resolvase/invertase-type recombinase catalytic" evidence="3">
    <location>
        <begin position="3"/>
        <end position="137"/>
    </location>
</feature>
<dbReference type="InterPro" id="IPR036162">
    <property type="entry name" value="Resolvase-like_N_sf"/>
</dbReference>
<dbReference type="Proteomes" id="UP001596457">
    <property type="component" value="Unassembled WGS sequence"/>
</dbReference>
<dbReference type="Gene3D" id="3.40.50.1390">
    <property type="entry name" value="Resolvase, N-terminal catalytic domain"/>
    <property type="match status" value="1"/>
</dbReference>
<dbReference type="SMART" id="SM00857">
    <property type="entry name" value="Resolvase"/>
    <property type="match status" value="1"/>
</dbReference>
<evidence type="ECO:0000259" key="3">
    <source>
        <dbReference type="PROSITE" id="PS51736"/>
    </source>
</evidence>
<protein>
    <submittedName>
        <fullName evidence="4">Recombinase family protein</fullName>
    </submittedName>
</protein>
<keyword evidence="5" id="KW-1185">Reference proteome</keyword>
<comment type="caution">
    <text evidence="4">The sequence shown here is derived from an EMBL/GenBank/DDBJ whole genome shotgun (WGS) entry which is preliminary data.</text>
</comment>
<sequence length="192" mass="20321">MSQSIAYFRVSTTEQSIESQRQALGGPFDQEFSDVGVSGTVPAADRPGFAELLAYIRKGDVLHVAAVDRLGRDALDVQATVRALINKGVAIEVLGLGGIGAGAGELILAVLAQVADMERKRIVDRTTAGRETAKRLLAETGSTQHGATSLGRPKVADAAAVRQWRQENKASIAQTAERFGISTASVKRYCAL</sequence>
<gene>
    <name evidence="4" type="ORF">ACFQU0_10470</name>
</gene>
<evidence type="ECO:0000256" key="1">
    <source>
        <dbReference type="ARBA" id="ARBA00023125"/>
    </source>
</evidence>